<dbReference type="EMBL" id="JAAAIL010004606">
    <property type="protein sequence ID" value="KAG0247546.1"/>
    <property type="molecule type" value="Genomic_DNA"/>
</dbReference>
<feature type="compositionally biased region" description="Low complexity" evidence="1">
    <location>
        <begin position="21"/>
        <end position="47"/>
    </location>
</feature>
<name>A0AAD4CZF9_9FUNG</name>
<evidence type="ECO:0000313" key="2">
    <source>
        <dbReference type="EMBL" id="KAG0247546.1"/>
    </source>
</evidence>
<protein>
    <submittedName>
        <fullName evidence="2">Uncharacterized protein</fullName>
    </submittedName>
</protein>
<gene>
    <name evidence="2" type="ORF">BGZ95_008612</name>
</gene>
<feature type="non-terminal residue" evidence="2">
    <location>
        <position position="1"/>
    </location>
</feature>
<evidence type="ECO:0000256" key="1">
    <source>
        <dbReference type="SAM" id="MobiDB-lite"/>
    </source>
</evidence>
<proteinExistence type="predicted"/>
<organism evidence="2 3">
    <name type="scientific">Linnemannia exigua</name>
    <dbReference type="NCBI Taxonomy" id="604196"/>
    <lineage>
        <taxon>Eukaryota</taxon>
        <taxon>Fungi</taxon>
        <taxon>Fungi incertae sedis</taxon>
        <taxon>Mucoromycota</taxon>
        <taxon>Mortierellomycotina</taxon>
        <taxon>Mortierellomycetes</taxon>
        <taxon>Mortierellales</taxon>
        <taxon>Mortierellaceae</taxon>
        <taxon>Linnemannia</taxon>
    </lineage>
</organism>
<dbReference type="Proteomes" id="UP001194580">
    <property type="component" value="Unassembled WGS sequence"/>
</dbReference>
<sequence length="159" mass="16909">PKKPTTKAHKSKTTTTKAHKATTTTKVHTTKVHTTTTTPSSKPTTSPKPKPGKVGQTGTIVDQKDFCIFNGACLANLAGWVQITGRIDRSKYGLSPKDGGGQYDMRAPVGATYSGFNAFVQLTEPDSGIYCIRACMTKADCPVNKSTHGCVRVLGGDYS</sequence>
<feature type="compositionally biased region" description="Basic residues" evidence="1">
    <location>
        <begin position="1"/>
        <end position="20"/>
    </location>
</feature>
<keyword evidence="3" id="KW-1185">Reference proteome</keyword>
<reference evidence="2" key="1">
    <citation type="journal article" date="2020" name="Fungal Divers.">
        <title>Resolving the Mortierellaceae phylogeny through synthesis of multi-gene phylogenetics and phylogenomics.</title>
        <authorList>
            <person name="Vandepol N."/>
            <person name="Liber J."/>
            <person name="Desiro A."/>
            <person name="Na H."/>
            <person name="Kennedy M."/>
            <person name="Barry K."/>
            <person name="Grigoriev I.V."/>
            <person name="Miller A.N."/>
            <person name="O'Donnell K."/>
            <person name="Stajich J.E."/>
            <person name="Bonito G."/>
        </authorList>
    </citation>
    <scope>NUCLEOTIDE SEQUENCE</scope>
    <source>
        <strain evidence="2">NRRL 28262</strain>
    </source>
</reference>
<accession>A0AAD4CZF9</accession>
<dbReference type="AlphaFoldDB" id="A0AAD4CZF9"/>
<feature type="region of interest" description="Disordered" evidence="1">
    <location>
        <begin position="1"/>
        <end position="57"/>
    </location>
</feature>
<evidence type="ECO:0000313" key="3">
    <source>
        <dbReference type="Proteomes" id="UP001194580"/>
    </source>
</evidence>
<comment type="caution">
    <text evidence="2">The sequence shown here is derived from an EMBL/GenBank/DDBJ whole genome shotgun (WGS) entry which is preliminary data.</text>
</comment>